<dbReference type="GO" id="GO:0016301">
    <property type="term" value="F:kinase activity"/>
    <property type="evidence" value="ECO:0007669"/>
    <property type="project" value="UniProtKB-KW"/>
</dbReference>
<dbReference type="Gene3D" id="3.40.930.10">
    <property type="entry name" value="Mannitol-specific EII, Chain A"/>
    <property type="match status" value="1"/>
</dbReference>
<dbReference type="PROSITE" id="PS51094">
    <property type="entry name" value="PTS_EIIA_TYPE_2"/>
    <property type="match status" value="1"/>
</dbReference>
<dbReference type="InterPro" id="IPR016152">
    <property type="entry name" value="PTrfase/Anion_transptr"/>
</dbReference>
<dbReference type="OrthoDB" id="369398at2"/>
<keyword evidence="7" id="KW-0418">Kinase</keyword>
<keyword evidence="13" id="KW-1185">Reference proteome</keyword>
<dbReference type="PANTHER" id="PTHR36203:SF1">
    <property type="entry name" value="ASCORBATE-SPECIFIC PTS SYSTEM EIIA COMPONENT"/>
    <property type="match status" value="1"/>
</dbReference>
<evidence type="ECO:0000256" key="10">
    <source>
        <dbReference type="ARBA" id="ARBA00042072"/>
    </source>
</evidence>
<dbReference type="Proteomes" id="UP000231179">
    <property type="component" value="Chromosome"/>
</dbReference>
<evidence type="ECO:0000256" key="9">
    <source>
        <dbReference type="ARBA" id="ARBA00041175"/>
    </source>
</evidence>
<evidence type="ECO:0000256" key="3">
    <source>
        <dbReference type="ARBA" id="ARBA00022490"/>
    </source>
</evidence>
<keyword evidence="4" id="KW-0597">Phosphoprotein</keyword>
<accession>A0A1Y0L1G2</accession>
<keyword evidence="3" id="KW-0963">Cytoplasm</keyword>
<gene>
    <name evidence="12" type="primary">ulaC</name>
    <name evidence="12" type="ORF">SCLAR_v1c08990</name>
</gene>
<organism evidence="12 13">
    <name type="scientific">Spiroplasma clarkii</name>
    <dbReference type="NCBI Taxonomy" id="2139"/>
    <lineage>
        <taxon>Bacteria</taxon>
        <taxon>Bacillati</taxon>
        <taxon>Mycoplasmatota</taxon>
        <taxon>Mollicutes</taxon>
        <taxon>Entomoplasmatales</taxon>
        <taxon>Spiroplasmataceae</taxon>
        <taxon>Spiroplasma</taxon>
    </lineage>
</organism>
<sequence>MDKQFCKIINKTMSWAEAIKASAQTLLEENYFNENYVIEMIENVKKFGSYIVIAPKIALPHASYSKNVFKGGFSITIFPLGIDFQASSGPVYILVTISSTNNEEHLQRLKEISSKLSNQAVVTSLLEAQSSEIVWEKWNEVT</sequence>
<comment type="function">
    <text evidence="8">The phosphoenolpyruvate-dependent sugar phosphotransferase system (sugar PTS), a major carbohydrate active transport system, catalyzes the phosphorylation of incoming sugar substrates concomitantly with their translocation across the cell membrane. The enzyme II UlaABC PTS system is involved in ascorbate transport.</text>
</comment>
<proteinExistence type="predicted"/>
<dbReference type="RefSeq" id="WP_100254746.1">
    <property type="nucleotide sequence ID" value="NZ_CP015819.1"/>
</dbReference>
<dbReference type="AlphaFoldDB" id="A0A1Y0L1G2"/>
<reference evidence="12 13" key="1">
    <citation type="submission" date="2017-11" db="EMBL/GenBank/DDBJ databases">
        <title>Complete genome sequence of Spiroplasma clarkii CN-5 (DSM 19994).</title>
        <authorList>
            <person name="Tsai Y.-M."/>
            <person name="Chang A."/>
            <person name="Lo W.-S."/>
            <person name="Kuo C.-H."/>
        </authorList>
    </citation>
    <scope>NUCLEOTIDE SEQUENCE [LARGE SCALE GENOMIC DNA]</scope>
    <source>
        <strain evidence="12 13">CN-5</strain>
    </source>
</reference>
<keyword evidence="2" id="KW-0813">Transport</keyword>
<protein>
    <recommendedName>
        <fullName evidence="9">Ascorbate-specific PTS system EIIA component</fullName>
    </recommendedName>
    <alternativeName>
        <fullName evidence="10">Ascorbate-specific phosphotransferase enzyme IIA component</fullName>
    </alternativeName>
</protein>
<comment type="subcellular location">
    <subcellularLocation>
        <location evidence="1">Cytoplasm</location>
    </subcellularLocation>
</comment>
<evidence type="ECO:0000313" key="12">
    <source>
        <dbReference type="EMBL" id="ATX71205.1"/>
    </source>
</evidence>
<dbReference type="EMBL" id="CP024870">
    <property type="protein sequence ID" value="ATX71205.1"/>
    <property type="molecule type" value="Genomic_DNA"/>
</dbReference>
<dbReference type="KEGG" id="scla:SCLARK_001316"/>
<evidence type="ECO:0000256" key="1">
    <source>
        <dbReference type="ARBA" id="ARBA00004496"/>
    </source>
</evidence>
<evidence type="ECO:0000256" key="8">
    <source>
        <dbReference type="ARBA" id="ARBA00037387"/>
    </source>
</evidence>
<evidence type="ECO:0000259" key="11">
    <source>
        <dbReference type="PROSITE" id="PS51094"/>
    </source>
</evidence>
<keyword evidence="5" id="KW-0808">Transferase</keyword>
<dbReference type="SUPFAM" id="SSF55804">
    <property type="entry name" value="Phoshotransferase/anion transport protein"/>
    <property type="match status" value="1"/>
</dbReference>
<dbReference type="GO" id="GO:0005737">
    <property type="term" value="C:cytoplasm"/>
    <property type="evidence" value="ECO:0007669"/>
    <property type="project" value="UniProtKB-SubCell"/>
</dbReference>
<dbReference type="PANTHER" id="PTHR36203">
    <property type="entry name" value="ASCORBATE-SPECIFIC PTS SYSTEM EIIA COMPONENT"/>
    <property type="match status" value="1"/>
</dbReference>
<evidence type="ECO:0000256" key="5">
    <source>
        <dbReference type="ARBA" id="ARBA00022679"/>
    </source>
</evidence>
<evidence type="ECO:0000256" key="4">
    <source>
        <dbReference type="ARBA" id="ARBA00022553"/>
    </source>
</evidence>
<evidence type="ECO:0000313" key="13">
    <source>
        <dbReference type="Proteomes" id="UP000231179"/>
    </source>
</evidence>
<evidence type="ECO:0000256" key="2">
    <source>
        <dbReference type="ARBA" id="ARBA00022448"/>
    </source>
</evidence>
<keyword evidence="6" id="KW-0598">Phosphotransferase system</keyword>
<dbReference type="InterPro" id="IPR051351">
    <property type="entry name" value="Ascorbate-PTS_EIIA_comp"/>
</dbReference>
<evidence type="ECO:0000256" key="6">
    <source>
        <dbReference type="ARBA" id="ARBA00022683"/>
    </source>
</evidence>
<name>A0A1Y0L1G2_9MOLU</name>
<evidence type="ECO:0000256" key="7">
    <source>
        <dbReference type="ARBA" id="ARBA00022777"/>
    </source>
</evidence>
<dbReference type="InterPro" id="IPR002178">
    <property type="entry name" value="PTS_EIIA_type-2_dom"/>
</dbReference>
<feature type="domain" description="PTS EIIA type-2" evidence="11">
    <location>
        <begin position="1"/>
        <end position="141"/>
    </location>
</feature>
<dbReference type="GO" id="GO:0009401">
    <property type="term" value="P:phosphoenolpyruvate-dependent sugar phosphotransferase system"/>
    <property type="evidence" value="ECO:0007669"/>
    <property type="project" value="UniProtKB-KW"/>
</dbReference>
<dbReference type="Pfam" id="PF00359">
    <property type="entry name" value="PTS_EIIA_2"/>
    <property type="match status" value="1"/>
</dbReference>